<accession>A0A9N9NVD3</accession>
<keyword evidence="2" id="KW-1185">Reference proteome</keyword>
<name>A0A9N9NVD3_9GLOM</name>
<organism evidence="1 2">
    <name type="scientific">Funneliformis caledonium</name>
    <dbReference type="NCBI Taxonomy" id="1117310"/>
    <lineage>
        <taxon>Eukaryota</taxon>
        <taxon>Fungi</taxon>
        <taxon>Fungi incertae sedis</taxon>
        <taxon>Mucoromycota</taxon>
        <taxon>Glomeromycotina</taxon>
        <taxon>Glomeromycetes</taxon>
        <taxon>Glomerales</taxon>
        <taxon>Glomeraceae</taxon>
        <taxon>Funneliformis</taxon>
    </lineage>
</organism>
<dbReference type="EMBL" id="CAJVPQ010029793">
    <property type="protein sequence ID" value="CAG8775580.1"/>
    <property type="molecule type" value="Genomic_DNA"/>
</dbReference>
<evidence type="ECO:0000313" key="1">
    <source>
        <dbReference type="EMBL" id="CAG8775580.1"/>
    </source>
</evidence>
<proteinExistence type="predicted"/>
<dbReference type="Proteomes" id="UP000789570">
    <property type="component" value="Unassembled WGS sequence"/>
</dbReference>
<evidence type="ECO:0000313" key="2">
    <source>
        <dbReference type="Proteomes" id="UP000789570"/>
    </source>
</evidence>
<sequence length="42" mass="4882">NAEKYPHHGLTKLFPRLQESILFKKEEDDLGIATIGKFLKRV</sequence>
<dbReference type="AlphaFoldDB" id="A0A9N9NVD3"/>
<comment type="caution">
    <text evidence="1">The sequence shown here is derived from an EMBL/GenBank/DDBJ whole genome shotgun (WGS) entry which is preliminary data.</text>
</comment>
<reference evidence="1" key="1">
    <citation type="submission" date="2021-06" db="EMBL/GenBank/DDBJ databases">
        <authorList>
            <person name="Kallberg Y."/>
            <person name="Tangrot J."/>
            <person name="Rosling A."/>
        </authorList>
    </citation>
    <scope>NUCLEOTIDE SEQUENCE</scope>
    <source>
        <strain evidence="1">UK204</strain>
    </source>
</reference>
<feature type="non-terminal residue" evidence="1">
    <location>
        <position position="1"/>
    </location>
</feature>
<protein>
    <submittedName>
        <fullName evidence="1">11987_t:CDS:1</fullName>
    </submittedName>
</protein>
<feature type="non-terminal residue" evidence="1">
    <location>
        <position position="42"/>
    </location>
</feature>
<gene>
    <name evidence="1" type="ORF">FCALED_LOCUS17805</name>
</gene>